<keyword evidence="1" id="KW-1133">Transmembrane helix</keyword>
<protein>
    <submittedName>
        <fullName evidence="2">Uncharacterized protein</fullName>
    </submittedName>
</protein>
<keyword evidence="1" id="KW-0812">Transmembrane</keyword>
<keyword evidence="3" id="KW-1185">Reference proteome</keyword>
<feature type="transmembrane region" description="Helical" evidence="1">
    <location>
        <begin position="12"/>
        <end position="31"/>
    </location>
</feature>
<feature type="transmembrane region" description="Helical" evidence="1">
    <location>
        <begin position="115"/>
        <end position="132"/>
    </location>
</feature>
<accession>A0ABT5R3E9</accession>
<proteinExistence type="predicted"/>
<gene>
    <name evidence="2" type="ORF">LRP50_16805</name>
</gene>
<dbReference type="EMBL" id="JAJUBC010000020">
    <property type="protein sequence ID" value="MDD1794798.1"/>
    <property type="molecule type" value="Genomic_DNA"/>
</dbReference>
<sequence>MAEKLKVIFCNLLYVLGLVVAIFSIAYINAGTNVNDGRGFGEYAGVSMMLVMLPLSMFLFYLGNIIGCKSRVFTMRRAFFVISLSVFFISTVRYLYYEIFYLHVHKNFGVPPEGWQNIVALLVCLFFLFLSSRCKKI</sequence>
<evidence type="ECO:0000256" key="1">
    <source>
        <dbReference type="SAM" id="Phobius"/>
    </source>
</evidence>
<reference evidence="2" key="1">
    <citation type="submission" date="2021-12" db="EMBL/GenBank/DDBJ databases">
        <title>Enterovibrio ZSDZ35 sp. nov. and Enterovibrio ZSDZ42 sp. nov., isolated from coastal seawater in Qingdao.</title>
        <authorList>
            <person name="Zhang P."/>
        </authorList>
    </citation>
    <scope>NUCLEOTIDE SEQUENCE</scope>
    <source>
        <strain evidence="2">ZSDZ42</strain>
    </source>
</reference>
<name>A0ABT5R3E9_9GAMM</name>
<organism evidence="2 3">
    <name type="scientific">Enterovibrio gelatinilyticus</name>
    <dbReference type="NCBI Taxonomy" id="2899819"/>
    <lineage>
        <taxon>Bacteria</taxon>
        <taxon>Pseudomonadati</taxon>
        <taxon>Pseudomonadota</taxon>
        <taxon>Gammaproteobacteria</taxon>
        <taxon>Vibrionales</taxon>
        <taxon>Vibrionaceae</taxon>
        <taxon>Enterovibrio</taxon>
    </lineage>
</organism>
<keyword evidence="1" id="KW-0472">Membrane</keyword>
<dbReference type="Proteomes" id="UP001149400">
    <property type="component" value="Unassembled WGS sequence"/>
</dbReference>
<evidence type="ECO:0000313" key="3">
    <source>
        <dbReference type="Proteomes" id="UP001149400"/>
    </source>
</evidence>
<evidence type="ECO:0000313" key="2">
    <source>
        <dbReference type="EMBL" id="MDD1794798.1"/>
    </source>
</evidence>
<dbReference type="RefSeq" id="WP_274165619.1">
    <property type="nucleotide sequence ID" value="NZ_JAJUBC010000020.1"/>
</dbReference>
<comment type="caution">
    <text evidence="2">The sequence shown here is derived from an EMBL/GenBank/DDBJ whole genome shotgun (WGS) entry which is preliminary data.</text>
</comment>
<feature type="transmembrane region" description="Helical" evidence="1">
    <location>
        <begin position="43"/>
        <end position="66"/>
    </location>
</feature>
<feature type="transmembrane region" description="Helical" evidence="1">
    <location>
        <begin position="78"/>
        <end position="95"/>
    </location>
</feature>